<reference evidence="3" key="2">
    <citation type="journal article" date="2018" name="BMC Genomics">
        <title>A manually annotated Actinidia chinensis var. chinensis (kiwifruit) genome highlights the challenges associated with draft genomes and gene prediction in plants.</title>
        <authorList>
            <person name="Pilkington S.M."/>
            <person name="Crowhurst R."/>
            <person name="Hilario E."/>
            <person name="Nardozza S."/>
            <person name="Fraser L."/>
            <person name="Peng Y."/>
            <person name="Gunaseelan K."/>
            <person name="Simpson R."/>
            <person name="Tahir J."/>
            <person name="Deroles S.C."/>
            <person name="Templeton K."/>
            <person name="Luo Z."/>
            <person name="Davy M."/>
            <person name="Cheng C."/>
            <person name="McNeilage M."/>
            <person name="Scaglione D."/>
            <person name="Liu Y."/>
            <person name="Zhang Q."/>
            <person name="Datson P."/>
            <person name="De Silva N."/>
            <person name="Gardiner S.E."/>
            <person name="Bassett H."/>
            <person name="Chagne D."/>
            <person name="McCallum J."/>
            <person name="Dzierzon H."/>
            <person name="Deng C."/>
            <person name="Wang Y.Y."/>
            <person name="Barron L."/>
            <person name="Manako K."/>
            <person name="Bowen J."/>
            <person name="Foster T.M."/>
            <person name="Erridge Z.A."/>
            <person name="Tiffin H."/>
            <person name="Waite C.N."/>
            <person name="Davies K.M."/>
            <person name="Grierson E.P."/>
            <person name="Laing W.A."/>
            <person name="Kirk R."/>
            <person name="Chen X."/>
            <person name="Wood M."/>
            <person name="Montefiori M."/>
            <person name="Brummell D.A."/>
            <person name="Schwinn K.E."/>
            <person name="Catanach A."/>
            <person name="Fullerton C."/>
            <person name="Li D."/>
            <person name="Meiyalaghan S."/>
            <person name="Nieuwenhuizen N."/>
            <person name="Read N."/>
            <person name="Prakash R."/>
            <person name="Hunter D."/>
            <person name="Zhang H."/>
            <person name="McKenzie M."/>
            <person name="Knabel M."/>
            <person name="Harris A."/>
            <person name="Allan A.C."/>
            <person name="Gleave A."/>
            <person name="Chen A."/>
            <person name="Janssen B.J."/>
            <person name="Plunkett B."/>
            <person name="Ampomah-Dwamena C."/>
            <person name="Voogd C."/>
            <person name="Leif D."/>
            <person name="Lafferty D."/>
            <person name="Souleyre E.J.F."/>
            <person name="Varkonyi-Gasic E."/>
            <person name="Gambi F."/>
            <person name="Hanley J."/>
            <person name="Yao J.L."/>
            <person name="Cheung J."/>
            <person name="David K.M."/>
            <person name="Warren B."/>
            <person name="Marsh K."/>
            <person name="Snowden K.C."/>
            <person name="Lin-Wang K."/>
            <person name="Brian L."/>
            <person name="Martinez-Sanchez M."/>
            <person name="Wang M."/>
            <person name="Ileperuma N."/>
            <person name="Macnee N."/>
            <person name="Campin R."/>
            <person name="McAtee P."/>
            <person name="Drummond R.S.M."/>
            <person name="Espley R.V."/>
            <person name="Ireland H.S."/>
            <person name="Wu R."/>
            <person name="Atkinson R.G."/>
            <person name="Karunairetnam S."/>
            <person name="Bulley S."/>
            <person name="Chunkath S."/>
            <person name="Hanley Z."/>
            <person name="Storey R."/>
            <person name="Thrimawithana A.H."/>
            <person name="Thomson S."/>
            <person name="David C."/>
            <person name="Testolin R."/>
            <person name="Huang H."/>
            <person name="Hellens R.P."/>
            <person name="Schaffer R.J."/>
        </authorList>
    </citation>
    <scope>NUCLEOTIDE SEQUENCE [LARGE SCALE GENOMIC DNA]</scope>
    <source>
        <strain evidence="3">cv. Red5</strain>
    </source>
</reference>
<keyword evidence="3" id="KW-1185">Reference proteome</keyword>
<name>A0A2R6R4U6_ACTCC</name>
<dbReference type="PANTHER" id="PTHR37392">
    <property type="entry name" value="OS09G0556800 PROTEIN"/>
    <property type="match status" value="1"/>
</dbReference>
<evidence type="ECO:0000313" key="2">
    <source>
        <dbReference type="EMBL" id="PSS21012.1"/>
    </source>
</evidence>
<sequence>MVYTSYTPTYYTSLHDSIASICKSILPFSLKRRRIPAIEAAEKRLSKQQSDNLKWQQDSFHQIHKLMGLSKEGILPETEVSAFRSHLLETLIASPVDYEQPMLLRDKLVFLQELLHAKCISEDEYHSSKRPLLQRLAVQGAEIEARDVVVSAPKESSEEWSVIDLKDEKCKEISNSKTKPKNGSSVKQIFGFGSSQKSGKGKDDKGVIDPGPNQANNELGLSKENPFWDSHVREKESETRSILMLESLPPQKTKVENRSVGDKGKKNVFRTVFQKEEKEGYYEELNAKSAKKQWGFDGLKKWKRNDSEDETAPLPLSEKSDSEAFLGSRGLVSSPVGEGPDTKQIKRKLHSNGSQSDFFIDKVLGDKIKKELSRIQTELNAKNPNLQFSNGQIEVISTRLPVDKADLKNFFPKSWCDRYGDIVLDVVRKEFKDHVREMESLKNAAREKHNSSKRWATFDDDENCHPNLFSSQDNSFPTKQATCFKNNPFFPDYDQTTSDGNKQRLESAFMQNQNPFWNPRHDSSLLG</sequence>
<protein>
    <submittedName>
        <fullName evidence="2">Histone H2A.Z-specific chaperone like</fullName>
    </submittedName>
</protein>
<dbReference type="Gramene" id="PSS21012">
    <property type="protein sequence ID" value="PSS21012"/>
    <property type="gene ID" value="CEY00_Acc10052"/>
</dbReference>
<feature type="compositionally biased region" description="Polar residues" evidence="1">
    <location>
        <begin position="175"/>
        <end position="187"/>
    </location>
</feature>
<organism evidence="2 3">
    <name type="scientific">Actinidia chinensis var. chinensis</name>
    <name type="common">Chinese soft-hair kiwi</name>
    <dbReference type="NCBI Taxonomy" id="1590841"/>
    <lineage>
        <taxon>Eukaryota</taxon>
        <taxon>Viridiplantae</taxon>
        <taxon>Streptophyta</taxon>
        <taxon>Embryophyta</taxon>
        <taxon>Tracheophyta</taxon>
        <taxon>Spermatophyta</taxon>
        <taxon>Magnoliopsida</taxon>
        <taxon>eudicotyledons</taxon>
        <taxon>Gunneridae</taxon>
        <taxon>Pentapetalae</taxon>
        <taxon>asterids</taxon>
        <taxon>Ericales</taxon>
        <taxon>Actinidiaceae</taxon>
        <taxon>Actinidia</taxon>
    </lineage>
</organism>
<dbReference type="EMBL" id="NKQK01000009">
    <property type="protein sequence ID" value="PSS21012.1"/>
    <property type="molecule type" value="Genomic_DNA"/>
</dbReference>
<proteinExistence type="predicted"/>
<feature type="region of interest" description="Disordered" evidence="1">
    <location>
        <begin position="174"/>
        <end position="234"/>
    </location>
</feature>
<dbReference type="Proteomes" id="UP000241394">
    <property type="component" value="Chromosome LG9"/>
</dbReference>
<dbReference type="AlphaFoldDB" id="A0A2R6R4U6"/>
<dbReference type="InParanoid" id="A0A2R6R4U6"/>
<dbReference type="PANTHER" id="PTHR37392:SF1">
    <property type="entry name" value="OS09G0556800 PROTEIN"/>
    <property type="match status" value="1"/>
</dbReference>
<dbReference type="OMA" id="GEGPNTK"/>
<gene>
    <name evidence="2" type="ORF">CEY00_Acc10052</name>
</gene>
<evidence type="ECO:0000313" key="3">
    <source>
        <dbReference type="Proteomes" id="UP000241394"/>
    </source>
</evidence>
<evidence type="ECO:0000256" key="1">
    <source>
        <dbReference type="SAM" id="MobiDB-lite"/>
    </source>
</evidence>
<dbReference type="STRING" id="1590841.A0A2R6R4U6"/>
<comment type="caution">
    <text evidence="2">The sequence shown here is derived from an EMBL/GenBank/DDBJ whole genome shotgun (WGS) entry which is preliminary data.</text>
</comment>
<accession>A0A2R6R4U6</accession>
<reference evidence="2 3" key="1">
    <citation type="submission" date="2017-07" db="EMBL/GenBank/DDBJ databases">
        <title>An improved, manually edited Actinidia chinensis var. chinensis (kiwifruit) genome highlights the challenges associated with draft genomes and gene prediction in plants.</title>
        <authorList>
            <person name="Pilkington S."/>
            <person name="Crowhurst R."/>
            <person name="Hilario E."/>
            <person name="Nardozza S."/>
            <person name="Fraser L."/>
            <person name="Peng Y."/>
            <person name="Gunaseelan K."/>
            <person name="Simpson R."/>
            <person name="Tahir J."/>
            <person name="Deroles S."/>
            <person name="Templeton K."/>
            <person name="Luo Z."/>
            <person name="Davy M."/>
            <person name="Cheng C."/>
            <person name="Mcneilage M."/>
            <person name="Scaglione D."/>
            <person name="Liu Y."/>
            <person name="Zhang Q."/>
            <person name="Datson P."/>
            <person name="De Silva N."/>
            <person name="Gardiner S."/>
            <person name="Bassett H."/>
            <person name="Chagne D."/>
            <person name="Mccallum J."/>
            <person name="Dzierzon H."/>
            <person name="Deng C."/>
            <person name="Wang Y.-Y."/>
            <person name="Barron N."/>
            <person name="Manako K."/>
            <person name="Bowen J."/>
            <person name="Foster T."/>
            <person name="Erridge Z."/>
            <person name="Tiffin H."/>
            <person name="Waite C."/>
            <person name="Davies K."/>
            <person name="Grierson E."/>
            <person name="Laing W."/>
            <person name="Kirk R."/>
            <person name="Chen X."/>
            <person name="Wood M."/>
            <person name="Montefiori M."/>
            <person name="Brummell D."/>
            <person name="Schwinn K."/>
            <person name="Catanach A."/>
            <person name="Fullerton C."/>
            <person name="Li D."/>
            <person name="Meiyalaghan S."/>
            <person name="Nieuwenhuizen N."/>
            <person name="Read N."/>
            <person name="Prakash R."/>
            <person name="Hunter D."/>
            <person name="Zhang H."/>
            <person name="Mckenzie M."/>
            <person name="Knabel M."/>
            <person name="Harris A."/>
            <person name="Allan A."/>
            <person name="Chen A."/>
            <person name="Janssen B."/>
            <person name="Plunkett B."/>
            <person name="Dwamena C."/>
            <person name="Voogd C."/>
            <person name="Leif D."/>
            <person name="Lafferty D."/>
            <person name="Souleyre E."/>
            <person name="Varkonyi-Gasic E."/>
            <person name="Gambi F."/>
            <person name="Hanley J."/>
            <person name="Yao J.-L."/>
            <person name="Cheung J."/>
            <person name="David K."/>
            <person name="Warren B."/>
            <person name="Marsh K."/>
            <person name="Snowden K."/>
            <person name="Lin-Wang K."/>
            <person name="Brian L."/>
            <person name="Martinez-Sanchez M."/>
            <person name="Wang M."/>
            <person name="Ileperuma N."/>
            <person name="Macnee N."/>
            <person name="Campin R."/>
            <person name="Mcatee P."/>
            <person name="Drummond R."/>
            <person name="Espley R."/>
            <person name="Ireland H."/>
            <person name="Wu R."/>
            <person name="Atkinson R."/>
            <person name="Karunairetnam S."/>
            <person name="Bulley S."/>
            <person name="Chunkath S."/>
            <person name="Hanley Z."/>
            <person name="Storey R."/>
            <person name="Thrimawithana A."/>
            <person name="Thomson S."/>
            <person name="David C."/>
            <person name="Testolin R."/>
        </authorList>
    </citation>
    <scope>NUCLEOTIDE SEQUENCE [LARGE SCALE GENOMIC DNA]</scope>
    <source>
        <strain evidence="3">cv. Red5</strain>
        <tissue evidence="2">Young leaf</tissue>
    </source>
</reference>
<dbReference type="OrthoDB" id="1904025at2759"/>